<accession>A0A135LI89</accession>
<dbReference type="AlphaFoldDB" id="A0A135LI89"/>
<dbReference type="Gene3D" id="3.30.465.10">
    <property type="match status" value="2"/>
</dbReference>
<comment type="cofactor">
    <cofactor evidence="1">
        <name>FAD</name>
        <dbReference type="ChEBI" id="CHEBI:57692"/>
    </cofactor>
</comment>
<reference evidence="7 8" key="1">
    <citation type="journal article" date="2016" name="BMC Genomics">
        <title>Genome sequencing and secondary metabolism of the postharvest pathogen Penicillium griseofulvum.</title>
        <authorList>
            <person name="Banani H."/>
            <person name="Marcet-Houben M."/>
            <person name="Ballester A.R."/>
            <person name="Abbruscato P."/>
            <person name="Gonzalez-Candelas L."/>
            <person name="Gabaldon T."/>
            <person name="Spadaro D."/>
        </authorList>
    </citation>
    <scope>NUCLEOTIDE SEQUENCE [LARGE SCALE GENOMIC DNA]</scope>
    <source>
        <strain evidence="7 8">PG3</strain>
    </source>
</reference>
<dbReference type="RefSeq" id="XP_040647195.1">
    <property type="nucleotide sequence ID" value="XM_040790242.1"/>
</dbReference>
<comment type="similarity">
    <text evidence="2">Belongs to the oxygen-dependent FAD-linked oxidoreductase family.</text>
</comment>
<comment type="caution">
    <text evidence="7">The sequence shown here is derived from an EMBL/GenBank/DDBJ whole genome shotgun (WGS) entry which is preliminary data.</text>
</comment>
<dbReference type="Pfam" id="PF08031">
    <property type="entry name" value="BBE"/>
    <property type="match status" value="1"/>
</dbReference>
<dbReference type="EMBL" id="LHQR01000065">
    <property type="protein sequence ID" value="KXG48659.1"/>
    <property type="molecule type" value="Genomic_DNA"/>
</dbReference>
<evidence type="ECO:0000256" key="2">
    <source>
        <dbReference type="ARBA" id="ARBA00005466"/>
    </source>
</evidence>
<evidence type="ECO:0000256" key="5">
    <source>
        <dbReference type="ARBA" id="ARBA00023002"/>
    </source>
</evidence>
<keyword evidence="3" id="KW-0285">Flavoprotein</keyword>
<organism evidence="7 8">
    <name type="scientific">Penicillium patulum</name>
    <name type="common">Penicillium griseofulvum</name>
    <dbReference type="NCBI Taxonomy" id="5078"/>
    <lineage>
        <taxon>Eukaryota</taxon>
        <taxon>Fungi</taxon>
        <taxon>Dikarya</taxon>
        <taxon>Ascomycota</taxon>
        <taxon>Pezizomycotina</taxon>
        <taxon>Eurotiomycetes</taxon>
        <taxon>Eurotiomycetidae</taxon>
        <taxon>Eurotiales</taxon>
        <taxon>Aspergillaceae</taxon>
        <taxon>Penicillium</taxon>
    </lineage>
</organism>
<evidence type="ECO:0000313" key="7">
    <source>
        <dbReference type="EMBL" id="KXG48659.1"/>
    </source>
</evidence>
<gene>
    <name evidence="7" type="ORF">PGRI_025290</name>
</gene>
<dbReference type="OrthoDB" id="9983560at2759"/>
<evidence type="ECO:0000256" key="1">
    <source>
        <dbReference type="ARBA" id="ARBA00001974"/>
    </source>
</evidence>
<evidence type="ECO:0000313" key="8">
    <source>
        <dbReference type="Proteomes" id="UP000070168"/>
    </source>
</evidence>
<dbReference type="GeneID" id="63705542"/>
<dbReference type="InterPro" id="IPR016166">
    <property type="entry name" value="FAD-bd_PCMH"/>
</dbReference>
<sequence length="490" mass="53638">MEGRTTSGSTEEETCYVGGPVDIPCHQGRTPLYSAAVRSVSHVQDAIKFAKDHNLRLAIQNTGHDGSGRSSALGSFEIHTHHLKHTHYHDNFQPVGATTTSGPAVTVGAGVMLGELYAEGARQGHTIVGGVCPTVGFVGGFLQGGGVSGKFSHTRGLAVDNVLEIQAVTADGDLVVANDYHNQDLLWALRGGGGGTFALVTQATVRIFPDVPCVTTRFEVSAPEGLDEESWTQALTQMLKTLRIFNEQSIAGEVHLQADPLTARLTLHFLNTTDLDNVDLRLRVLFDYFRTQQIPYNYSSEYYALVSSSLRHDPDIYPAEYGITQGSVLVSEHLFKSPQGPYQIAKTLTQVHLQSGDELFLNTLGGAVNINPNSVNASMHPGWRHSALLINLYKSVPRSVEARSHASYELTSVQMPILYSLDPSYKVSYLNMGDPNDPDFRNVYWGTNYDRLLAIKQKWDADALFITRLGVGSEFWDQDGLCRKQGGLWG</sequence>
<protein>
    <submittedName>
        <fullName evidence="7">FAD-binding, type 2</fullName>
    </submittedName>
</protein>
<dbReference type="Pfam" id="PF01565">
    <property type="entry name" value="FAD_binding_4"/>
    <property type="match status" value="1"/>
</dbReference>
<name>A0A135LI89_PENPA</name>
<keyword evidence="4" id="KW-0274">FAD</keyword>
<proteinExistence type="inferred from homology"/>
<evidence type="ECO:0000256" key="3">
    <source>
        <dbReference type="ARBA" id="ARBA00022630"/>
    </source>
</evidence>
<keyword evidence="5" id="KW-0560">Oxidoreductase</keyword>
<dbReference type="Proteomes" id="UP000070168">
    <property type="component" value="Unassembled WGS sequence"/>
</dbReference>
<dbReference type="PANTHER" id="PTHR42973">
    <property type="entry name" value="BINDING OXIDOREDUCTASE, PUTATIVE (AFU_ORTHOLOGUE AFUA_1G17690)-RELATED"/>
    <property type="match status" value="1"/>
</dbReference>
<dbReference type="OMA" id="CHQGRIP"/>
<dbReference type="GO" id="GO:0016491">
    <property type="term" value="F:oxidoreductase activity"/>
    <property type="evidence" value="ECO:0007669"/>
    <property type="project" value="UniProtKB-KW"/>
</dbReference>
<dbReference type="InterPro" id="IPR012951">
    <property type="entry name" value="BBE"/>
</dbReference>
<evidence type="ECO:0000259" key="6">
    <source>
        <dbReference type="PROSITE" id="PS51387"/>
    </source>
</evidence>
<dbReference type="PROSITE" id="PS51387">
    <property type="entry name" value="FAD_PCMH"/>
    <property type="match status" value="1"/>
</dbReference>
<keyword evidence="8" id="KW-1185">Reference proteome</keyword>
<feature type="domain" description="FAD-binding PCMH-type" evidence="6">
    <location>
        <begin position="26"/>
        <end position="210"/>
    </location>
</feature>
<dbReference type="PANTHER" id="PTHR42973:SF39">
    <property type="entry name" value="FAD-BINDING PCMH-TYPE DOMAIN-CONTAINING PROTEIN"/>
    <property type="match status" value="1"/>
</dbReference>
<dbReference type="InterPro" id="IPR016169">
    <property type="entry name" value="FAD-bd_PCMH_sub2"/>
</dbReference>
<dbReference type="InterPro" id="IPR006094">
    <property type="entry name" value="Oxid_FAD_bind_N"/>
</dbReference>
<evidence type="ECO:0000256" key="4">
    <source>
        <dbReference type="ARBA" id="ARBA00022827"/>
    </source>
</evidence>
<dbReference type="InterPro" id="IPR050416">
    <property type="entry name" value="FAD-linked_Oxidoreductase"/>
</dbReference>
<dbReference type="GO" id="GO:0071949">
    <property type="term" value="F:FAD binding"/>
    <property type="evidence" value="ECO:0007669"/>
    <property type="project" value="InterPro"/>
</dbReference>
<dbReference type="SUPFAM" id="SSF56176">
    <property type="entry name" value="FAD-binding/transporter-associated domain-like"/>
    <property type="match status" value="1"/>
</dbReference>
<dbReference type="STRING" id="5078.A0A135LI89"/>
<dbReference type="InterPro" id="IPR036318">
    <property type="entry name" value="FAD-bd_PCMH-like_sf"/>
</dbReference>